<evidence type="ECO:0000256" key="3">
    <source>
        <dbReference type="ARBA" id="ARBA00006001"/>
    </source>
</evidence>
<evidence type="ECO:0000259" key="21">
    <source>
        <dbReference type="PROSITE" id="PS51385"/>
    </source>
</evidence>
<dbReference type="HAMAP" id="MF_01965">
    <property type="entry name" value="NADHX_dehydratase"/>
    <property type="match status" value="1"/>
</dbReference>
<evidence type="ECO:0000256" key="9">
    <source>
        <dbReference type="ARBA" id="ARBA00022958"/>
    </source>
</evidence>
<feature type="binding site" evidence="17">
    <location>
        <begin position="391"/>
        <end position="395"/>
    </location>
    <ligand>
        <name>AMP</name>
        <dbReference type="ChEBI" id="CHEBI:456215"/>
    </ligand>
</feature>
<comment type="similarity">
    <text evidence="4 19">In the C-terminal section; belongs to the NnrD/CARKD family.</text>
</comment>
<proteinExistence type="inferred from homology"/>
<comment type="caution">
    <text evidence="22">The sequence shown here is derived from an EMBL/GenBank/DDBJ whole genome shotgun (WGS) entry which is preliminary data.</text>
</comment>
<dbReference type="CDD" id="cd01171">
    <property type="entry name" value="YXKO-related"/>
    <property type="match status" value="1"/>
</dbReference>
<comment type="subunit">
    <text evidence="17">Homotetramer.</text>
</comment>
<dbReference type="PIRSF" id="PIRSF017184">
    <property type="entry name" value="Nnr"/>
    <property type="match status" value="1"/>
</dbReference>
<comment type="similarity">
    <text evidence="17">Belongs to the NnrD/CARKD family.</text>
</comment>
<dbReference type="EC" id="5.1.99.6" evidence="19"/>
<comment type="cofactor">
    <cofactor evidence="17">
        <name>Mg(2+)</name>
        <dbReference type="ChEBI" id="CHEBI:18420"/>
    </cofactor>
</comment>
<keyword evidence="11 18" id="KW-0413">Isomerase</keyword>
<keyword evidence="6 17" id="KW-0547">Nucleotide-binding</keyword>
<feature type="binding site" evidence="18">
    <location>
        <position position="117"/>
    </location>
    <ligand>
        <name>K(+)</name>
        <dbReference type="ChEBI" id="CHEBI:29103"/>
    </ligand>
</feature>
<evidence type="ECO:0000256" key="15">
    <source>
        <dbReference type="ARBA" id="ARBA00048238"/>
    </source>
</evidence>
<comment type="function">
    <text evidence="14 19">Bifunctional enzyme that catalyzes the epimerization of the S- and R-forms of NAD(P)HX and the dehydration of the S-form of NAD(P)HX at the expense of ADP, which is converted to AMP. This allows the repair of both epimers of NAD(P)HX, a damaged form of NAD(P)H that is a result of enzymatic or heat-dependent hydration.</text>
</comment>
<dbReference type="Proteomes" id="UP001237207">
    <property type="component" value="Unassembled WGS sequence"/>
</dbReference>
<comment type="cofactor">
    <cofactor evidence="18 19">
        <name>K(+)</name>
        <dbReference type="ChEBI" id="CHEBI:29103"/>
    </cofactor>
    <text evidence="18 19">Binds 1 potassium ion per subunit.</text>
</comment>
<feature type="binding site" evidence="18">
    <location>
        <begin position="121"/>
        <end position="127"/>
    </location>
    <ligand>
        <name>(6S)-NADPHX</name>
        <dbReference type="ChEBI" id="CHEBI:64076"/>
    </ligand>
</feature>
<keyword evidence="7 17" id="KW-0067">ATP-binding</keyword>
<feature type="domain" description="YjeF N-terminal" evidence="21">
    <location>
        <begin position="9"/>
        <end position="207"/>
    </location>
</feature>
<comment type="function">
    <text evidence="17">Catalyzes the dehydration of the S-form of NAD(P)HX at the expense of ADP, which is converted to AMP. Together with NAD(P)HX epimerase, which catalyzes the epimerization of the S- and R-forms, the enzyme allows the repair of both epimers of NAD(P)HX, a damaged form of NAD(P)H that is a result of enzymatic or heat-dependent hydration.</text>
</comment>
<dbReference type="NCBIfam" id="TIGR00197">
    <property type="entry name" value="yjeF_nterm"/>
    <property type="match status" value="1"/>
</dbReference>
<evidence type="ECO:0000313" key="22">
    <source>
        <dbReference type="EMBL" id="MDQ0214337.1"/>
    </source>
</evidence>
<keyword evidence="13" id="KW-0511">Multifunctional enzyme</keyword>
<dbReference type="HAMAP" id="MF_01966">
    <property type="entry name" value="NADHX_epimerase"/>
    <property type="match status" value="1"/>
</dbReference>
<evidence type="ECO:0000256" key="1">
    <source>
        <dbReference type="ARBA" id="ARBA00000013"/>
    </source>
</evidence>
<keyword evidence="23" id="KW-1185">Reference proteome</keyword>
<dbReference type="EMBL" id="JAUSUC010000006">
    <property type="protein sequence ID" value="MDQ0214337.1"/>
    <property type="molecule type" value="Genomic_DNA"/>
</dbReference>
<dbReference type="GO" id="GO:0110051">
    <property type="term" value="P:metabolite repair"/>
    <property type="evidence" value="ECO:0007669"/>
    <property type="project" value="TreeGrafter"/>
</dbReference>
<dbReference type="SUPFAM" id="SSF53613">
    <property type="entry name" value="Ribokinase-like"/>
    <property type="match status" value="1"/>
</dbReference>
<dbReference type="PROSITE" id="PS51383">
    <property type="entry name" value="YJEF_C_3"/>
    <property type="match status" value="1"/>
</dbReference>
<protein>
    <recommendedName>
        <fullName evidence="19">Bifunctional NAD(P)H-hydrate repair enzyme</fullName>
    </recommendedName>
    <alternativeName>
        <fullName evidence="19">Nicotinamide nucleotide repair protein</fullName>
    </alternativeName>
    <domain>
        <recommendedName>
            <fullName evidence="19">ADP-dependent (S)-NAD(P)H-hydrate dehydratase</fullName>
            <ecNumber evidence="19">4.2.1.136</ecNumber>
        </recommendedName>
        <alternativeName>
            <fullName evidence="19">ADP-dependent NAD(P)HX dehydratase</fullName>
        </alternativeName>
    </domain>
    <domain>
        <recommendedName>
            <fullName evidence="19">NAD(P)H-hydrate epimerase</fullName>
            <ecNumber evidence="19">5.1.99.6</ecNumber>
        </recommendedName>
    </domain>
</protein>
<comment type="catalytic activity">
    <reaction evidence="1 18 19">
        <text>(6R)-NADHX = (6S)-NADHX</text>
        <dbReference type="Rhea" id="RHEA:32215"/>
        <dbReference type="ChEBI" id="CHEBI:64074"/>
        <dbReference type="ChEBI" id="CHEBI:64075"/>
        <dbReference type="EC" id="5.1.99.6"/>
    </reaction>
</comment>
<dbReference type="GO" id="GO:0046872">
    <property type="term" value="F:metal ion binding"/>
    <property type="evidence" value="ECO:0007669"/>
    <property type="project" value="UniProtKB-UniRule"/>
</dbReference>
<evidence type="ECO:0000256" key="7">
    <source>
        <dbReference type="ARBA" id="ARBA00022840"/>
    </source>
</evidence>
<comment type="catalytic activity">
    <reaction evidence="15 17 19">
        <text>(6S)-NADHX + ADP = AMP + phosphate + NADH + H(+)</text>
        <dbReference type="Rhea" id="RHEA:32223"/>
        <dbReference type="ChEBI" id="CHEBI:15378"/>
        <dbReference type="ChEBI" id="CHEBI:43474"/>
        <dbReference type="ChEBI" id="CHEBI:57945"/>
        <dbReference type="ChEBI" id="CHEBI:64074"/>
        <dbReference type="ChEBI" id="CHEBI:456215"/>
        <dbReference type="ChEBI" id="CHEBI:456216"/>
        <dbReference type="EC" id="4.2.1.136"/>
    </reaction>
</comment>
<comment type="similarity">
    <text evidence="18">Belongs to the NnrE/AIBP family.</text>
</comment>
<keyword evidence="12 17" id="KW-0456">Lyase</keyword>
<dbReference type="RefSeq" id="WP_307256330.1">
    <property type="nucleotide sequence ID" value="NZ_JAUSUC010000006.1"/>
</dbReference>
<evidence type="ECO:0000256" key="17">
    <source>
        <dbReference type="HAMAP-Rule" id="MF_01965"/>
    </source>
</evidence>
<feature type="binding site" evidence="18">
    <location>
        <position position="57"/>
    </location>
    <ligand>
        <name>K(+)</name>
        <dbReference type="ChEBI" id="CHEBI:29103"/>
    </ligand>
</feature>
<keyword evidence="8 17" id="KW-0521">NADP</keyword>
<comment type="function">
    <text evidence="18">Catalyzes the epimerization of the S- and R-forms of NAD(P)HX, a damaged form of NAD(P)H that is a result of enzymatic or heat-dependent hydration. This is a prerequisite for the S-specific NAD(P)H-hydrate dehydratase to allow the repair of both epimers of NAD(P)HX.</text>
</comment>
<evidence type="ECO:0000256" key="18">
    <source>
        <dbReference type="HAMAP-Rule" id="MF_01966"/>
    </source>
</evidence>
<evidence type="ECO:0000256" key="14">
    <source>
        <dbReference type="ARBA" id="ARBA00025153"/>
    </source>
</evidence>
<evidence type="ECO:0000256" key="13">
    <source>
        <dbReference type="ARBA" id="ARBA00023268"/>
    </source>
</evidence>
<sequence>MYIYTSEQIKAADQLAEKRGMSTFSLMENAGCGLYHAICPYLSTNQKLLIASGKGNNGGDGIVLARYLKMAGFEVDLIFPLGEPKTGVAKQHLHYYEQCGFPVEEWNPNQTYDVIVDALLGVGAILPLQESLVEWIKWMKSMKATIISIDVPTGISSNSGVVDQNAIKADYTFSLHGYKPSRFLFPSSHFYGQVEVVDIGLPQKSNWRVWTEKDVQKSWVKRETNAHKGLFGTGLLIAGSHEMPGSAALAASSAMRFGIGKLTVNTTQHASAIIGPIVPEVTFLYHTYEELVRSEWKNRRFTCAAIGPGLDPTDDLEKLVTYLLKQNVPLILDAGAIQSRSYPRGEKPIILTPHPGEFSRLLQLSTKEIQENRIELASEYAVTHHVILILKGEYTVIAFPDGTGYINTTGNASLAKGGSGDALTGMLLASIEGNDCVKAAVLNAVYIHGVCSDEWVRKYSEHTFVSSDFSSLLPMICKSFEKE</sequence>
<dbReference type="PANTHER" id="PTHR12592">
    <property type="entry name" value="ATP-DEPENDENT (S)-NAD(P)H-HYDRATE DEHYDRATASE FAMILY MEMBER"/>
    <property type="match status" value="1"/>
</dbReference>
<dbReference type="InterPro" id="IPR036652">
    <property type="entry name" value="YjeF_N_dom_sf"/>
</dbReference>
<dbReference type="InterPro" id="IPR000631">
    <property type="entry name" value="CARKD"/>
</dbReference>
<comment type="catalytic activity">
    <reaction evidence="16 17 19">
        <text>(6S)-NADPHX + ADP = AMP + phosphate + NADPH + H(+)</text>
        <dbReference type="Rhea" id="RHEA:32235"/>
        <dbReference type="ChEBI" id="CHEBI:15378"/>
        <dbReference type="ChEBI" id="CHEBI:43474"/>
        <dbReference type="ChEBI" id="CHEBI:57783"/>
        <dbReference type="ChEBI" id="CHEBI:64076"/>
        <dbReference type="ChEBI" id="CHEBI:456215"/>
        <dbReference type="ChEBI" id="CHEBI:456216"/>
        <dbReference type="EC" id="4.2.1.136"/>
    </reaction>
</comment>
<keyword evidence="9 18" id="KW-0630">Potassium</keyword>
<feature type="binding site" evidence="18">
    <location>
        <position position="150"/>
    </location>
    <ligand>
        <name>(6S)-NADPHX</name>
        <dbReference type="ChEBI" id="CHEBI:64076"/>
    </ligand>
</feature>
<feature type="binding site" evidence="17">
    <location>
        <position position="354"/>
    </location>
    <ligand>
        <name>(6S)-NADPHX</name>
        <dbReference type="ChEBI" id="CHEBI:64076"/>
    </ligand>
</feature>
<dbReference type="Pfam" id="PF03853">
    <property type="entry name" value="YjeF_N"/>
    <property type="match status" value="1"/>
</dbReference>
<name>A0AAJ1WFU2_9BACI</name>
<keyword evidence="5 18" id="KW-0479">Metal-binding</keyword>
<evidence type="ECO:0000259" key="20">
    <source>
        <dbReference type="PROSITE" id="PS51383"/>
    </source>
</evidence>
<evidence type="ECO:0000256" key="10">
    <source>
        <dbReference type="ARBA" id="ARBA00023027"/>
    </source>
</evidence>
<dbReference type="Pfam" id="PF01256">
    <property type="entry name" value="Carb_kinase"/>
    <property type="match status" value="1"/>
</dbReference>
<comment type="catalytic activity">
    <reaction evidence="2 18 19">
        <text>(6R)-NADPHX = (6S)-NADPHX</text>
        <dbReference type="Rhea" id="RHEA:32227"/>
        <dbReference type="ChEBI" id="CHEBI:64076"/>
        <dbReference type="ChEBI" id="CHEBI:64077"/>
        <dbReference type="EC" id="5.1.99.6"/>
    </reaction>
</comment>
<feature type="binding site" evidence="18">
    <location>
        <begin position="56"/>
        <end position="60"/>
    </location>
    <ligand>
        <name>(6S)-NADPHX</name>
        <dbReference type="ChEBI" id="CHEBI:64076"/>
    </ligand>
</feature>
<dbReference type="Gene3D" id="3.40.1190.20">
    <property type="match status" value="1"/>
</dbReference>
<comment type="caution">
    <text evidence="17">Lacks conserved residue(s) required for the propagation of feature annotation.</text>
</comment>
<feature type="domain" description="YjeF C-terminal" evidence="20">
    <location>
        <begin position="211"/>
        <end position="480"/>
    </location>
</feature>
<dbReference type="PANTHER" id="PTHR12592:SF0">
    <property type="entry name" value="ATP-DEPENDENT (S)-NAD(P)H-HYDRATE DEHYDRATASE"/>
    <property type="match status" value="1"/>
</dbReference>
<feature type="binding site" evidence="17">
    <location>
        <position position="309"/>
    </location>
    <ligand>
        <name>(6S)-NADPHX</name>
        <dbReference type="ChEBI" id="CHEBI:64076"/>
    </ligand>
</feature>
<evidence type="ECO:0000256" key="8">
    <source>
        <dbReference type="ARBA" id="ARBA00022857"/>
    </source>
</evidence>
<feature type="binding site" evidence="17">
    <location>
        <position position="421"/>
    </location>
    <ligand>
        <name>(6S)-NADPHX</name>
        <dbReference type="ChEBI" id="CHEBI:64076"/>
    </ligand>
</feature>
<evidence type="ECO:0000256" key="5">
    <source>
        <dbReference type="ARBA" id="ARBA00022723"/>
    </source>
</evidence>
<dbReference type="EC" id="4.2.1.136" evidence="19"/>
<dbReference type="SUPFAM" id="SSF64153">
    <property type="entry name" value="YjeF N-terminal domain-like"/>
    <property type="match status" value="1"/>
</dbReference>
<dbReference type="AlphaFoldDB" id="A0AAJ1WFU2"/>
<reference evidence="22" key="1">
    <citation type="submission" date="2023-07" db="EMBL/GenBank/DDBJ databases">
        <title>Genomic Encyclopedia of Type Strains, Phase IV (KMG-IV): sequencing the most valuable type-strain genomes for metagenomic binning, comparative biology and taxonomic classification.</title>
        <authorList>
            <person name="Goeker M."/>
        </authorList>
    </citation>
    <scope>NUCLEOTIDE SEQUENCE</scope>
    <source>
        <strain evidence="22">DSM 23947</strain>
    </source>
</reference>
<dbReference type="NCBIfam" id="TIGR00196">
    <property type="entry name" value="yjeF_cterm"/>
    <property type="match status" value="1"/>
</dbReference>
<dbReference type="GO" id="GO:0005524">
    <property type="term" value="F:ATP binding"/>
    <property type="evidence" value="ECO:0007669"/>
    <property type="project" value="UniProtKB-UniRule"/>
</dbReference>
<feature type="binding site" evidence="18">
    <location>
        <position position="153"/>
    </location>
    <ligand>
        <name>K(+)</name>
        <dbReference type="ChEBI" id="CHEBI:29103"/>
    </ligand>
</feature>
<dbReference type="GO" id="GO:0052855">
    <property type="term" value="F:ADP-dependent NAD(P)H-hydrate dehydratase activity"/>
    <property type="evidence" value="ECO:0007669"/>
    <property type="project" value="UniProtKB-UniRule"/>
</dbReference>
<dbReference type="PROSITE" id="PS51385">
    <property type="entry name" value="YJEF_N"/>
    <property type="match status" value="1"/>
</dbReference>
<evidence type="ECO:0000256" key="4">
    <source>
        <dbReference type="ARBA" id="ARBA00009524"/>
    </source>
</evidence>
<dbReference type="InterPro" id="IPR030677">
    <property type="entry name" value="Nnr"/>
</dbReference>
<accession>A0AAJ1WFU2</accession>
<evidence type="ECO:0000256" key="16">
    <source>
        <dbReference type="ARBA" id="ARBA00049209"/>
    </source>
</evidence>
<evidence type="ECO:0000256" key="6">
    <source>
        <dbReference type="ARBA" id="ARBA00022741"/>
    </source>
</evidence>
<gene>
    <name evidence="18" type="primary">nnrE</name>
    <name evidence="17" type="synonym">nnrD</name>
    <name evidence="22" type="ORF">J2S13_000733</name>
</gene>
<comment type="similarity">
    <text evidence="3 19">In the N-terminal section; belongs to the NnrE/AIBP family.</text>
</comment>
<evidence type="ECO:0000256" key="11">
    <source>
        <dbReference type="ARBA" id="ARBA00023235"/>
    </source>
</evidence>
<dbReference type="Gene3D" id="3.40.50.10260">
    <property type="entry name" value="YjeF N-terminal domain"/>
    <property type="match status" value="1"/>
</dbReference>
<dbReference type="InterPro" id="IPR004443">
    <property type="entry name" value="YjeF_N_dom"/>
</dbReference>
<dbReference type="GO" id="GO:0052856">
    <property type="term" value="F:NAD(P)HX epimerase activity"/>
    <property type="evidence" value="ECO:0007669"/>
    <property type="project" value="UniProtKB-UniRule"/>
</dbReference>
<evidence type="ECO:0000256" key="2">
    <source>
        <dbReference type="ARBA" id="ARBA00000909"/>
    </source>
</evidence>
<dbReference type="InterPro" id="IPR029056">
    <property type="entry name" value="Ribokinase-like"/>
</dbReference>
<evidence type="ECO:0000256" key="19">
    <source>
        <dbReference type="PIRNR" id="PIRNR017184"/>
    </source>
</evidence>
<organism evidence="22 23">
    <name type="scientific">Oikeobacillus pervagus</name>
    <dbReference type="NCBI Taxonomy" id="1325931"/>
    <lineage>
        <taxon>Bacteria</taxon>
        <taxon>Bacillati</taxon>
        <taxon>Bacillota</taxon>
        <taxon>Bacilli</taxon>
        <taxon>Bacillales</taxon>
        <taxon>Bacillaceae</taxon>
        <taxon>Oikeobacillus</taxon>
    </lineage>
</organism>
<dbReference type="GO" id="GO:0046496">
    <property type="term" value="P:nicotinamide nucleotide metabolic process"/>
    <property type="evidence" value="ECO:0007669"/>
    <property type="project" value="UniProtKB-UniRule"/>
</dbReference>
<evidence type="ECO:0000256" key="12">
    <source>
        <dbReference type="ARBA" id="ARBA00023239"/>
    </source>
</evidence>
<evidence type="ECO:0000313" key="23">
    <source>
        <dbReference type="Proteomes" id="UP001237207"/>
    </source>
</evidence>
<feature type="binding site" evidence="17">
    <location>
        <position position="420"/>
    </location>
    <ligand>
        <name>AMP</name>
        <dbReference type="ChEBI" id="CHEBI:456215"/>
    </ligand>
</feature>
<keyword evidence="10 17" id="KW-0520">NAD</keyword>